<evidence type="ECO:0000256" key="1">
    <source>
        <dbReference type="SAM" id="Phobius"/>
    </source>
</evidence>
<evidence type="ECO:0000313" key="2">
    <source>
        <dbReference type="EMBL" id="MEQ6320867.1"/>
    </source>
</evidence>
<keyword evidence="1" id="KW-0472">Membrane</keyword>
<gene>
    <name evidence="2" type="ORF">ABDZ14_11440</name>
</gene>
<keyword evidence="3" id="KW-1185">Reference proteome</keyword>
<comment type="caution">
    <text evidence="2">The sequence shown here is derived from an EMBL/GenBank/DDBJ whole genome shotgun (WGS) entry which is preliminary data.</text>
</comment>
<evidence type="ECO:0000313" key="3">
    <source>
        <dbReference type="Proteomes" id="UP001485476"/>
    </source>
</evidence>
<name>A0ABV1MF08_9MYCO</name>
<feature type="transmembrane region" description="Helical" evidence="1">
    <location>
        <begin position="9"/>
        <end position="30"/>
    </location>
</feature>
<accession>A0ABV1MF08</accession>
<keyword evidence="1" id="KW-0812">Transmembrane</keyword>
<reference evidence="2 3" key="1">
    <citation type="submission" date="2024-05" db="EMBL/GenBank/DDBJ databases">
        <title>Whole genome sequences of Mycobacterium canettii strains associated with human tuberculosis in Canada.</title>
        <authorList>
            <person name="Islam M.R."/>
            <person name="Soualhine H."/>
        </authorList>
    </citation>
    <scope>NUCLEOTIDE SEQUENCE [LARGE SCALE GENOMIC DNA]</scope>
    <source>
        <strain evidence="2 3">1901080</strain>
    </source>
</reference>
<sequence length="56" mass="6123">MGWFPRQQVAVQGIGMAFTVAVTVASLWILGAFDWIAEWAGCEWAWLKSPIGLGAK</sequence>
<dbReference type="Proteomes" id="UP001485476">
    <property type="component" value="Unassembled WGS sequence"/>
</dbReference>
<organism evidence="2 3">
    <name type="scientific">Mycobacterium canetti</name>
    <dbReference type="NCBI Taxonomy" id="78331"/>
    <lineage>
        <taxon>Bacteria</taxon>
        <taxon>Bacillati</taxon>
        <taxon>Actinomycetota</taxon>
        <taxon>Actinomycetes</taxon>
        <taxon>Mycobacteriales</taxon>
        <taxon>Mycobacteriaceae</taxon>
        <taxon>Mycobacterium</taxon>
        <taxon>Mycobacterium tuberculosis complex</taxon>
    </lineage>
</organism>
<dbReference type="RefSeq" id="WP_225038056.1">
    <property type="nucleotide sequence ID" value="NZ_JACEGU010000062.1"/>
</dbReference>
<dbReference type="GeneID" id="69102953"/>
<proteinExistence type="predicted"/>
<protein>
    <submittedName>
        <fullName evidence="2">Uncharacterized protein</fullName>
    </submittedName>
</protein>
<dbReference type="EMBL" id="JBEEEP010000025">
    <property type="protein sequence ID" value="MEQ6320867.1"/>
    <property type="molecule type" value="Genomic_DNA"/>
</dbReference>
<keyword evidence="1" id="KW-1133">Transmembrane helix</keyword>